<dbReference type="InterPro" id="IPR031616">
    <property type="entry name" value="BsrE-like"/>
</dbReference>
<evidence type="ECO:0000313" key="3">
    <source>
        <dbReference type="Proteomes" id="UP000287969"/>
    </source>
</evidence>
<dbReference type="OrthoDB" id="2233819at2"/>
<name>A0A410QBL5_9FIRM</name>
<evidence type="ECO:0000313" key="2">
    <source>
        <dbReference type="EMBL" id="QAT61357.1"/>
    </source>
</evidence>
<sequence>MNTYESISLMIMFSMFVISLISLIVGLTANKKGKK</sequence>
<dbReference type="Pfam" id="PF16935">
    <property type="entry name" value="Hol_Tox"/>
    <property type="match status" value="1"/>
</dbReference>
<dbReference type="Proteomes" id="UP000287969">
    <property type="component" value="Chromosome"/>
</dbReference>
<protein>
    <submittedName>
        <fullName evidence="2">Putative holin-like toxin</fullName>
    </submittedName>
</protein>
<dbReference type="EMBL" id="CP035282">
    <property type="protein sequence ID" value="QAT61357.1"/>
    <property type="molecule type" value="Genomic_DNA"/>
</dbReference>
<accession>A0A410QBL5</accession>
<feature type="transmembrane region" description="Helical" evidence="1">
    <location>
        <begin position="6"/>
        <end position="29"/>
    </location>
</feature>
<keyword evidence="1" id="KW-1133">Transmembrane helix</keyword>
<dbReference type="KEGG" id="spoa:EQM13_07095"/>
<dbReference type="AlphaFoldDB" id="A0A410QBL5"/>
<gene>
    <name evidence="2" type="ORF">EQM13_07095</name>
</gene>
<keyword evidence="3" id="KW-1185">Reference proteome</keyword>
<reference evidence="3" key="1">
    <citation type="submission" date="2019-01" db="EMBL/GenBank/DDBJ databases">
        <title>Draft genomes of a novel of Sporanaerobacter strains.</title>
        <authorList>
            <person name="Ma S."/>
        </authorList>
    </citation>
    <scope>NUCLEOTIDE SEQUENCE [LARGE SCALE GENOMIC DNA]</scope>
    <source>
        <strain evidence="3">NJN-17</strain>
    </source>
</reference>
<dbReference type="RefSeq" id="WP_128752318.1">
    <property type="nucleotide sequence ID" value="NZ_CP035282.1"/>
</dbReference>
<keyword evidence="1" id="KW-0472">Membrane</keyword>
<evidence type="ECO:0000256" key="1">
    <source>
        <dbReference type="SAM" id="Phobius"/>
    </source>
</evidence>
<organism evidence="2 3">
    <name type="scientific">Acidilutibacter cellobiosedens</name>
    <dbReference type="NCBI Taxonomy" id="2507161"/>
    <lineage>
        <taxon>Bacteria</taxon>
        <taxon>Bacillati</taxon>
        <taxon>Bacillota</taxon>
        <taxon>Tissierellia</taxon>
        <taxon>Tissierellales</taxon>
        <taxon>Acidilutibacteraceae</taxon>
        <taxon>Acidilutibacter</taxon>
    </lineage>
</organism>
<keyword evidence="1" id="KW-0812">Transmembrane</keyword>
<proteinExistence type="predicted"/>